<dbReference type="FunFam" id="3.20.20.80:FF:000064">
    <property type="entry name" value="Oligo-1,6-glucosidase"/>
    <property type="match status" value="1"/>
</dbReference>
<dbReference type="EC" id="3.2.1.20" evidence="5"/>
<sequence length="587" mass="65610">MDEAARAWWKEATVYQVYPRSFADGDGDGVGDLSGLASRADYLADLGVDVGWLTPVYESPMADNGYDVADYRAVDDTFGSMADWRAVRDALHERDIRLVMDFVPNHTSDEHAWFRASRAREDGKADWYHWADGVDADTVAYDAPDEGPSGEAPPNNWRSFFGGPAWTYDDERGQWYLHLFDPKQPDLDWSVPAVRAAIHDELRYWLDEGIDGFRLDVVNLLSKPDGYPSGDESEPFNGSLRLVPDGSRIHEYVSGMSEAVFAGHDLLTVGECIGDLSVEEAARYVEPDGDGLSMVFHFGHVGIGRGDALWEREPWSLTDLKAVFDRWQNGLAGRGWNSLYFENHDQPRVVSRFGDDGDYRLESATCIATLLHTLCGTPYVYQGQELGQTNPTFESLAEFRDVETVRTVEEALAAGEIESFDDVRDGLNAHSRDTSRTPMQWTDGPNAGFTDPDAEPWIRLHEDYREVNVEAQRSDPDSVWHYYRRLIDLRAANDVLVYGAYENHTPEDEQVWAYSRTLGDEAAAGAESDRAFVALNWGGEPARVEPPASLAGAAATLALSNRDGAPAPERVEPYTARPWEARVYLLD</sequence>
<keyword evidence="6" id="KW-1185">Reference proteome</keyword>
<keyword evidence="2 5" id="KW-0378">Hydrolase</keyword>
<dbReference type="AlphaFoldDB" id="A0ABD5W9V7"/>
<keyword evidence="3 5" id="KW-0326">Glycosidase</keyword>
<organism evidence="5 6">
    <name type="scientific">Halobaculum lipolyticum</name>
    <dbReference type="NCBI Taxonomy" id="3032001"/>
    <lineage>
        <taxon>Archaea</taxon>
        <taxon>Methanobacteriati</taxon>
        <taxon>Methanobacteriota</taxon>
        <taxon>Stenosarchaea group</taxon>
        <taxon>Halobacteria</taxon>
        <taxon>Halobacteriales</taxon>
        <taxon>Haloferacaceae</taxon>
        <taxon>Halobaculum</taxon>
    </lineage>
</organism>
<dbReference type="Gene3D" id="2.60.40.1180">
    <property type="entry name" value="Golgi alpha-mannosidase II"/>
    <property type="match status" value="1"/>
</dbReference>
<protein>
    <submittedName>
        <fullName evidence="5">Alpha-glucosidase</fullName>
        <ecNumber evidence="5">3.2.1.20</ecNumber>
    </submittedName>
</protein>
<evidence type="ECO:0000313" key="6">
    <source>
        <dbReference type="Proteomes" id="UP001596461"/>
    </source>
</evidence>
<dbReference type="Gene3D" id="3.20.20.80">
    <property type="entry name" value="Glycosidases"/>
    <property type="match status" value="1"/>
</dbReference>
<dbReference type="GeneID" id="81126497"/>
<reference evidence="5 6" key="1">
    <citation type="journal article" date="2019" name="Int. J. Syst. Evol. Microbiol.">
        <title>The Global Catalogue of Microorganisms (GCM) 10K type strain sequencing project: providing services to taxonomists for standard genome sequencing and annotation.</title>
        <authorList>
            <consortium name="The Broad Institute Genomics Platform"/>
            <consortium name="The Broad Institute Genome Sequencing Center for Infectious Disease"/>
            <person name="Wu L."/>
            <person name="Ma J."/>
        </authorList>
    </citation>
    <scope>NUCLEOTIDE SEQUENCE [LARGE SCALE GENOMIC DNA]</scope>
    <source>
        <strain evidence="5 6">DT31</strain>
    </source>
</reference>
<name>A0ABD5W9V7_9EURY</name>
<dbReference type="SUPFAM" id="SSF51011">
    <property type="entry name" value="Glycosyl hydrolase domain"/>
    <property type="match status" value="1"/>
</dbReference>
<dbReference type="SUPFAM" id="SSF51445">
    <property type="entry name" value="(Trans)glycosidases"/>
    <property type="match status" value="1"/>
</dbReference>
<dbReference type="FunFam" id="3.90.400.10:FF:000002">
    <property type="entry name" value="Sucrose isomerase"/>
    <property type="match status" value="1"/>
</dbReference>
<comment type="similarity">
    <text evidence="1">Belongs to the glycosyl hydrolase 13 family.</text>
</comment>
<dbReference type="Pfam" id="PF00128">
    <property type="entry name" value="Alpha-amylase"/>
    <property type="match status" value="1"/>
</dbReference>
<dbReference type="InterPro" id="IPR045857">
    <property type="entry name" value="O16G_dom_2"/>
</dbReference>
<dbReference type="PANTHER" id="PTHR10357:SF179">
    <property type="entry name" value="NEUTRAL AND BASIC AMINO ACID TRANSPORT PROTEIN RBAT"/>
    <property type="match status" value="1"/>
</dbReference>
<evidence type="ECO:0000256" key="2">
    <source>
        <dbReference type="ARBA" id="ARBA00022801"/>
    </source>
</evidence>
<dbReference type="RefSeq" id="WP_284031584.1">
    <property type="nucleotide sequence ID" value="NZ_CP126154.1"/>
</dbReference>
<dbReference type="InterPro" id="IPR006047">
    <property type="entry name" value="GH13_cat_dom"/>
</dbReference>
<dbReference type="Proteomes" id="UP001596461">
    <property type="component" value="Unassembled WGS sequence"/>
</dbReference>
<dbReference type="InterPro" id="IPR017853">
    <property type="entry name" value="GH"/>
</dbReference>
<dbReference type="EMBL" id="JBHTAH010000001">
    <property type="protein sequence ID" value="MFC7068290.1"/>
    <property type="molecule type" value="Genomic_DNA"/>
</dbReference>
<dbReference type="SMART" id="SM00642">
    <property type="entry name" value="Aamy"/>
    <property type="match status" value="1"/>
</dbReference>
<feature type="domain" description="Glycosyl hydrolase family 13 catalytic" evidence="4">
    <location>
        <begin position="16"/>
        <end position="424"/>
    </location>
</feature>
<dbReference type="Gene3D" id="3.90.400.10">
    <property type="entry name" value="Oligo-1,6-glucosidase, Domain 2"/>
    <property type="match status" value="1"/>
</dbReference>
<dbReference type="NCBIfam" id="NF008183">
    <property type="entry name" value="PRK10933.1"/>
    <property type="match status" value="1"/>
</dbReference>
<comment type="caution">
    <text evidence="5">The sequence shown here is derived from an EMBL/GenBank/DDBJ whole genome shotgun (WGS) entry which is preliminary data.</text>
</comment>
<dbReference type="InterPro" id="IPR013780">
    <property type="entry name" value="Glyco_hydro_b"/>
</dbReference>
<dbReference type="CDD" id="cd11333">
    <property type="entry name" value="AmyAc_SI_OligoGlu_DGase"/>
    <property type="match status" value="1"/>
</dbReference>
<evidence type="ECO:0000256" key="3">
    <source>
        <dbReference type="ARBA" id="ARBA00023295"/>
    </source>
</evidence>
<dbReference type="GO" id="GO:0004558">
    <property type="term" value="F:alpha-1,4-glucosidase activity"/>
    <property type="evidence" value="ECO:0007669"/>
    <property type="project" value="UniProtKB-EC"/>
</dbReference>
<evidence type="ECO:0000313" key="5">
    <source>
        <dbReference type="EMBL" id="MFC7068290.1"/>
    </source>
</evidence>
<dbReference type="PANTHER" id="PTHR10357">
    <property type="entry name" value="ALPHA-AMYLASE FAMILY MEMBER"/>
    <property type="match status" value="1"/>
</dbReference>
<evidence type="ECO:0000259" key="4">
    <source>
        <dbReference type="SMART" id="SM00642"/>
    </source>
</evidence>
<evidence type="ECO:0000256" key="1">
    <source>
        <dbReference type="ARBA" id="ARBA00008061"/>
    </source>
</evidence>
<accession>A0ABD5W9V7</accession>
<gene>
    <name evidence="5" type="ORF">ACFQL9_01430</name>
</gene>
<proteinExistence type="inferred from homology"/>